<keyword evidence="5 6" id="KW-0472">Membrane</keyword>
<feature type="transmembrane region" description="Helical" evidence="6">
    <location>
        <begin position="74"/>
        <end position="95"/>
    </location>
</feature>
<evidence type="ECO:0000256" key="1">
    <source>
        <dbReference type="ARBA" id="ARBA00004651"/>
    </source>
</evidence>
<gene>
    <name evidence="8" type="ORF">FS935_01810</name>
</gene>
<feature type="transmembrane region" description="Helical" evidence="6">
    <location>
        <begin position="101"/>
        <end position="124"/>
    </location>
</feature>
<evidence type="ECO:0000256" key="4">
    <source>
        <dbReference type="ARBA" id="ARBA00022989"/>
    </source>
</evidence>
<comment type="subcellular location">
    <subcellularLocation>
        <location evidence="1">Cell membrane</location>
        <topology evidence="1">Multi-pass membrane protein</topology>
    </subcellularLocation>
</comment>
<dbReference type="GO" id="GO:0061513">
    <property type="term" value="F:glucose 6-phosphate:phosphate antiporter activity"/>
    <property type="evidence" value="ECO:0007669"/>
    <property type="project" value="TreeGrafter"/>
</dbReference>
<dbReference type="InterPro" id="IPR051337">
    <property type="entry name" value="OPA_Antiporter"/>
</dbReference>
<organism evidence="8 9">
    <name type="scientific">Metabacillus litoralis</name>
    <dbReference type="NCBI Taxonomy" id="152268"/>
    <lineage>
        <taxon>Bacteria</taxon>
        <taxon>Bacillati</taxon>
        <taxon>Bacillota</taxon>
        <taxon>Bacilli</taxon>
        <taxon>Bacillales</taxon>
        <taxon>Bacillaceae</taxon>
        <taxon>Metabacillus</taxon>
    </lineage>
</organism>
<proteinExistence type="predicted"/>
<dbReference type="AlphaFoldDB" id="A0A5C6W6J5"/>
<accession>A0A5C6W6J5</accession>
<dbReference type="PROSITE" id="PS50850">
    <property type="entry name" value="MFS"/>
    <property type="match status" value="1"/>
</dbReference>
<keyword evidence="3 6" id="KW-0812">Transmembrane</keyword>
<keyword evidence="9" id="KW-1185">Reference proteome</keyword>
<dbReference type="InterPro" id="IPR020846">
    <property type="entry name" value="MFS_dom"/>
</dbReference>
<evidence type="ECO:0000256" key="2">
    <source>
        <dbReference type="ARBA" id="ARBA00022448"/>
    </source>
</evidence>
<dbReference type="InterPro" id="IPR036259">
    <property type="entry name" value="MFS_trans_sf"/>
</dbReference>
<evidence type="ECO:0000259" key="7">
    <source>
        <dbReference type="PROSITE" id="PS50850"/>
    </source>
</evidence>
<feature type="transmembrane region" description="Helical" evidence="6">
    <location>
        <begin position="43"/>
        <end position="62"/>
    </location>
</feature>
<dbReference type="RefSeq" id="WP_146945814.1">
    <property type="nucleotide sequence ID" value="NZ_VOQF01000001.1"/>
</dbReference>
<evidence type="ECO:0000313" key="8">
    <source>
        <dbReference type="EMBL" id="TXC92953.1"/>
    </source>
</evidence>
<feature type="transmembrane region" description="Helical" evidence="6">
    <location>
        <begin position="227"/>
        <end position="251"/>
    </location>
</feature>
<keyword evidence="4 6" id="KW-1133">Transmembrane helix</keyword>
<dbReference type="OrthoDB" id="9773404at2"/>
<feature type="transmembrane region" description="Helical" evidence="6">
    <location>
        <begin position="136"/>
        <end position="160"/>
    </location>
</feature>
<feature type="transmembrane region" description="Helical" evidence="6">
    <location>
        <begin position="166"/>
        <end position="187"/>
    </location>
</feature>
<feature type="transmembrane region" description="Helical" evidence="6">
    <location>
        <begin position="352"/>
        <end position="370"/>
    </location>
</feature>
<feature type="domain" description="Major facilitator superfamily (MFS) profile" evidence="7">
    <location>
        <begin position="12"/>
        <end position="416"/>
    </location>
</feature>
<dbReference type="Proteomes" id="UP000321363">
    <property type="component" value="Unassembled WGS sequence"/>
</dbReference>
<dbReference type="PANTHER" id="PTHR43826">
    <property type="entry name" value="GLUCOSE-6-PHOSPHATE EXCHANGER SLC37A4"/>
    <property type="match status" value="1"/>
</dbReference>
<dbReference type="SUPFAM" id="SSF103473">
    <property type="entry name" value="MFS general substrate transporter"/>
    <property type="match status" value="1"/>
</dbReference>
<feature type="transmembrane region" description="Helical" evidence="6">
    <location>
        <begin position="7"/>
        <end position="23"/>
    </location>
</feature>
<feature type="transmembrane region" description="Helical" evidence="6">
    <location>
        <begin position="390"/>
        <end position="411"/>
    </location>
</feature>
<dbReference type="Gene3D" id="1.20.1250.20">
    <property type="entry name" value="MFS general substrate transporter like domains"/>
    <property type="match status" value="2"/>
</dbReference>
<name>A0A5C6W6J5_9BACI</name>
<evidence type="ECO:0000256" key="6">
    <source>
        <dbReference type="SAM" id="Phobius"/>
    </source>
</evidence>
<dbReference type="InterPro" id="IPR011701">
    <property type="entry name" value="MFS"/>
</dbReference>
<protein>
    <submittedName>
        <fullName evidence="8">MFS transporter</fullName>
    </submittedName>
</protein>
<comment type="caution">
    <text evidence="8">The sequence shown here is derived from an EMBL/GenBank/DDBJ whole genome shotgun (WGS) entry which is preliminary data.</text>
</comment>
<dbReference type="GO" id="GO:0005886">
    <property type="term" value="C:plasma membrane"/>
    <property type="evidence" value="ECO:0007669"/>
    <property type="project" value="UniProtKB-SubCell"/>
</dbReference>
<evidence type="ECO:0000256" key="3">
    <source>
        <dbReference type="ARBA" id="ARBA00022692"/>
    </source>
</evidence>
<evidence type="ECO:0000256" key="5">
    <source>
        <dbReference type="ARBA" id="ARBA00023136"/>
    </source>
</evidence>
<feature type="transmembrane region" description="Helical" evidence="6">
    <location>
        <begin position="296"/>
        <end position="313"/>
    </location>
</feature>
<feature type="transmembrane region" description="Helical" evidence="6">
    <location>
        <begin position="319"/>
        <end position="343"/>
    </location>
</feature>
<dbReference type="Pfam" id="PF07690">
    <property type="entry name" value="MFS_1"/>
    <property type="match status" value="1"/>
</dbReference>
<feature type="transmembrane region" description="Helical" evidence="6">
    <location>
        <begin position="263"/>
        <end position="284"/>
    </location>
</feature>
<dbReference type="PANTHER" id="PTHR43826:SF3">
    <property type="entry name" value="GLUCOSE-6-PHOSPHATE EXCHANGER SLC37A4"/>
    <property type="match status" value="1"/>
</dbReference>
<reference evidence="8 9" key="1">
    <citation type="journal article" date="2005" name="Int. J. Syst. Evol. Microbiol.">
        <title>Bacillus litoralis sp. nov., isolated from a tidal flat of the Yellow Sea in Korea.</title>
        <authorList>
            <person name="Yoon J.H."/>
            <person name="Oh T.K."/>
        </authorList>
    </citation>
    <scope>NUCLEOTIDE SEQUENCE [LARGE SCALE GENOMIC DNA]</scope>
    <source>
        <strain evidence="8 9">SW-211</strain>
    </source>
</reference>
<dbReference type="EMBL" id="VOQF01000001">
    <property type="protein sequence ID" value="TXC92953.1"/>
    <property type="molecule type" value="Genomic_DNA"/>
</dbReference>
<keyword evidence="2" id="KW-0813">Transport</keyword>
<sequence length="426" mass="46979">MDKQNSSYRWIVFTVVLFTYFLIVSQRTAPGLITDQLMKDFNVTASTIGLLTSIQFLAYAGLQIPIGILSDRFGPNFFLIFGTLLNGIGTIIYSVASSEVLLIAARSLVGIGDATIWINLVLILSQWFKAGEFLKLLGLAGMTGSLGFLMATVPFSTWIGMFGWRALFFTVGLILCATSLLLFFVLVKIPKKKLLLKSQPNNSVIKGEPKREKTLAILRRIFSSRQAWATFLCHFGLVGTYVGFIGTWAVPYGMHVYDMTRSGASQLVMVGLFGALIGASLTSWFSAKFNSIKRPYIVVHLFVFLSWMTFLLLGGKPPFFMLLVLFFFIGYGNGASAMTFAVVRQSFDVKEVGVVSGFANMGGFLSAVLLPSAFGRVLDHFHLSSSSTGYSFGFIIPIFFSIIGIIGGMMIKEQFQEVKQQRELTS</sequence>
<dbReference type="GO" id="GO:0035435">
    <property type="term" value="P:phosphate ion transmembrane transport"/>
    <property type="evidence" value="ECO:0007669"/>
    <property type="project" value="TreeGrafter"/>
</dbReference>
<evidence type="ECO:0000313" key="9">
    <source>
        <dbReference type="Proteomes" id="UP000321363"/>
    </source>
</evidence>